<evidence type="ECO:0000313" key="5">
    <source>
        <dbReference type="EMBL" id="HIZ19222.1"/>
    </source>
</evidence>
<dbReference type="AlphaFoldDB" id="A0A9D2DLF7"/>
<evidence type="ECO:0000256" key="2">
    <source>
        <dbReference type="SAM" id="SignalP"/>
    </source>
</evidence>
<protein>
    <submittedName>
        <fullName evidence="5">PepSY domain-containing protein</fullName>
    </submittedName>
</protein>
<gene>
    <name evidence="5" type="ORF">IAA22_08970</name>
</gene>
<sequence>MKTTSLKMRGIIATAAVGAALVATLGGCGAAPEATQATSTGAPAETASTRAAGVLLLSVNPEIEIEYDEKGLVTEVEGVNDEGRGIADGYSGFEGRECREVVSELVTEIYESGHFNQTIDGHDRNVVVKLEQGSEYPGDDFLAGIESDVRSTVGGFGLQSDALAVAPEQLDERGYIGIDAAKDIVLAQLGLSEASFNDHEYELDDGVYELEFTSGGVEYEYEVDARTGKVLEADVDGNDDWAGRDSWDDWHDDRYDRDDDWDDDRDDAQDDWDDDRDDTQDDWDDDRDDWDDQDDGDDQDDHDDWDDDDDRDDD</sequence>
<evidence type="ECO:0000256" key="1">
    <source>
        <dbReference type="SAM" id="MobiDB-lite"/>
    </source>
</evidence>
<evidence type="ECO:0000259" key="3">
    <source>
        <dbReference type="Pfam" id="PF03413"/>
    </source>
</evidence>
<dbReference type="Gene3D" id="3.10.450.40">
    <property type="match status" value="1"/>
</dbReference>
<dbReference type="PROSITE" id="PS51257">
    <property type="entry name" value="PROKAR_LIPOPROTEIN"/>
    <property type="match status" value="1"/>
</dbReference>
<feature type="region of interest" description="Disordered" evidence="1">
    <location>
        <begin position="235"/>
        <end position="314"/>
    </location>
</feature>
<feature type="domain" description="Anti-sigma factor RsgI-like middle" evidence="4">
    <location>
        <begin position="57"/>
        <end position="132"/>
    </location>
</feature>
<organism evidence="5 6">
    <name type="scientific">Candidatus Olsenella stercoravium</name>
    <dbReference type="NCBI Taxonomy" id="2838713"/>
    <lineage>
        <taxon>Bacteria</taxon>
        <taxon>Bacillati</taxon>
        <taxon>Actinomycetota</taxon>
        <taxon>Coriobacteriia</taxon>
        <taxon>Coriobacteriales</taxon>
        <taxon>Atopobiaceae</taxon>
        <taxon>Olsenella</taxon>
    </lineage>
</organism>
<comment type="caution">
    <text evidence="5">The sequence shown here is derived from an EMBL/GenBank/DDBJ whole genome shotgun (WGS) entry which is preliminary data.</text>
</comment>
<feature type="signal peptide" evidence="2">
    <location>
        <begin position="1"/>
        <end position="30"/>
    </location>
</feature>
<dbReference type="Proteomes" id="UP000824029">
    <property type="component" value="Unassembled WGS sequence"/>
</dbReference>
<name>A0A9D2DLF7_9ACTN</name>
<evidence type="ECO:0000259" key="4">
    <source>
        <dbReference type="Pfam" id="PF23750"/>
    </source>
</evidence>
<feature type="domain" description="PepSY" evidence="3">
    <location>
        <begin position="178"/>
        <end position="232"/>
    </location>
</feature>
<dbReference type="Pfam" id="PF23750">
    <property type="entry name" value="RsgI_M"/>
    <property type="match status" value="1"/>
</dbReference>
<feature type="compositionally biased region" description="Acidic residues" evidence="1">
    <location>
        <begin position="258"/>
        <end position="314"/>
    </location>
</feature>
<evidence type="ECO:0000313" key="6">
    <source>
        <dbReference type="Proteomes" id="UP000824029"/>
    </source>
</evidence>
<reference evidence="5" key="2">
    <citation type="submission" date="2021-04" db="EMBL/GenBank/DDBJ databases">
        <authorList>
            <person name="Gilroy R."/>
        </authorList>
    </citation>
    <scope>NUCLEOTIDE SEQUENCE</scope>
    <source>
        <strain evidence="5">ChiHecolR3B27-1887</strain>
    </source>
</reference>
<dbReference type="InterPro" id="IPR055431">
    <property type="entry name" value="RsgI_M"/>
</dbReference>
<dbReference type="Pfam" id="PF03413">
    <property type="entry name" value="PepSY"/>
    <property type="match status" value="1"/>
</dbReference>
<reference evidence="5" key="1">
    <citation type="journal article" date="2021" name="PeerJ">
        <title>Extensive microbial diversity within the chicken gut microbiome revealed by metagenomics and culture.</title>
        <authorList>
            <person name="Gilroy R."/>
            <person name="Ravi A."/>
            <person name="Getino M."/>
            <person name="Pursley I."/>
            <person name="Horton D.L."/>
            <person name="Alikhan N.F."/>
            <person name="Baker D."/>
            <person name="Gharbi K."/>
            <person name="Hall N."/>
            <person name="Watson M."/>
            <person name="Adriaenssens E.M."/>
            <person name="Foster-Nyarko E."/>
            <person name="Jarju S."/>
            <person name="Secka A."/>
            <person name="Antonio M."/>
            <person name="Oren A."/>
            <person name="Chaudhuri R.R."/>
            <person name="La Ragione R."/>
            <person name="Hildebrand F."/>
            <person name="Pallen M.J."/>
        </authorList>
    </citation>
    <scope>NUCLEOTIDE SEQUENCE</scope>
    <source>
        <strain evidence="5">ChiHecolR3B27-1887</strain>
    </source>
</reference>
<accession>A0A9D2DLF7</accession>
<dbReference type="EMBL" id="DXBZ01000169">
    <property type="protein sequence ID" value="HIZ19222.1"/>
    <property type="molecule type" value="Genomic_DNA"/>
</dbReference>
<dbReference type="InterPro" id="IPR025711">
    <property type="entry name" value="PepSY"/>
</dbReference>
<feature type="chain" id="PRO_5039108734" evidence="2">
    <location>
        <begin position="31"/>
        <end position="314"/>
    </location>
</feature>
<feature type="compositionally biased region" description="Basic and acidic residues" evidence="1">
    <location>
        <begin position="241"/>
        <end position="257"/>
    </location>
</feature>
<proteinExistence type="predicted"/>
<keyword evidence="2" id="KW-0732">Signal</keyword>